<sequence length="85" mass="9079">MPLQIKVEAILFRLAAAFAEVSCIIGAFNGLIVGDGMLNGIGNVYYPFVGVPPPLLPPPPPAAPIWGPLLGIPFGQRIFLRTPWI</sequence>
<reference evidence="1 2" key="2">
    <citation type="submission" date="2018-11" db="EMBL/GenBank/DDBJ databases">
        <authorList>
            <consortium name="Pathogen Informatics"/>
        </authorList>
    </citation>
    <scope>NUCLEOTIDE SEQUENCE [LARGE SCALE GENOMIC DNA]</scope>
</reference>
<evidence type="ECO:0000313" key="3">
    <source>
        <dbReference type="WBParaSite" id="GPUH_0001048901-mRNA-1"/>
    </source>
</evidence>
<organism evidence="3">
    <name type="scientific">Gongylonema pulchrum</name>
    <dbReference type="NCBI Taxonomy" id="637853"/>
    <lineage>
        <taxon>Eukaryota</taxon>
        <taxon>Metazoa</taxon>
        <taxon>Ecdysozoa</taxon>
        <taxon>Nematoda</taxon>
        <taxon>Chromadorea</taxon>
        <taxon>Rhabditida</taxon>
        <taxon>Spirurina</taxon>
        <taxon>Spiruromorpha</taxon>
        <taxon>Spiruroidea</taxon>
        <taxon>Gongylonematidae</taxon>
        <taxon>Gongylonema</taxon>
    </lineage>
</organism>
<evidence type="ECO:0000313" key="2">
    <source>
        <dbReference type="Proteomes" id="UP000271098"/>
    </source>
</evidence>
<accession>A0A183DP35</accession>
<reference evidence="3" key="1">
    <citation type="submission" date="2016-06" db="UniProtKB">
        <authorList>
            <consortium name="WormBaseParasite"/>
        </authorList>
    </citation>
    <scope>IDENTIFICATION</scope>
</reference>
<evidence type="ECO:0000313" key="1">
    <source>
        <dbReference type="EMBL" id="VDN17496.1"/>
    </source>
</evidence>
<dbReference type="EMBL" id="UYRT01077994">
    <property type="protein sequence ID" value="VDN17496.1"/>
    <property type="molecule type" value="Genomic_DNA"/>
</dbReference>
<dbReference type="AlphaFoldDB" id="A0A183DP35"/>
<keyword evidence="2" id="KW-1185">Reference proteome</keyword>
<dbReference type="WBParaSite" id="GPUH_0001048901-mRNA-1">
    <property type="protein sequence ID" value="GPUH_0001048901-mRNA-1"/>
    <property type="gene ID" value="GPUH_0001048901"/>
</dbReference>
<protein>
    <submittedName>
        <fullName evidence="3">Secreted protein</fullName>
    </submittedName>
</protein>
<gene>
    <name evidence="1" type="ORF">GPUH_LOCUS10476</name>
</gene>
<name>A0A183DP35_9BILA</name>
<dbReference type="Proteomes" id="UP000271098">
    <property type="component" value="Unassembled WGS sequence"/>
</dbReference>
<proteinExistence type="predicted"/>